<evidence type="ECO:0000256" key="1">
    <source>
        <dbReference type="SAM" id="MobiDB-lite"/>
    </source>
</evidence>
<evidence type="ECO:0000313" key="3">
    <source>
        <dbReference type="Proteomes" id="UP001530315"/>
    </source>
</evidence>
<proteinExistence type="predicted"/>
<name>A0ABD3PLK2_9STRA</name>
<sequence length="125" mass="13473">MQSPDNCKWQSNKIWTTTTTTMKTIPEDSALGSKLSDMTSLENNLTTKASNLTTSSTGRTRPSLSTSFFDQAAHGCVNGGSSNNNNNSNVNTNVSNNEDLEYSLPHLMRTASQDDDDEVSGSFVG</sequence>
<gene>
    <name evidence="2" type="ORF">ACHAW5_009414</name>
</gene>
<evidence type="ECO:0000313" key="2">
    <source>
        <dbReference type="EMBL" id="KAL3788568.1"/>
    </source>
</evidence>
<organism evidence="2 3">
    <name type="scientific">Stephanodiscus triporus</name>
    <dbReference type="NCBI Taxonomy" id="2934178"/>
    <lineage>
        <taxon>Eukaryota</taxon>
        <taxon>Sar</taxon>
        <taxon>Stramenopiles</taxon>
        <taxon>Ochrophyta</taxon>
        <taxon>Bacillariophyta</taxon>
        <taxon>Coscinodiscophyceae</taxon>
        <taxon>Thalassiosirophycidae</taxon>
        <taxon>Stephanodiscales</taxon>
        <taxon>Stephanodiscaceae</taxon>
        <taxon>Stephanodiscus</taxon>
    </lineage>
</organism>
<accession>A0ABD3PLK2</accession>
<keyword evidence="3" id="KW-1185">Reference proteome</keyword>
<comment type="caution">
    <text evidence="2">The sequence shown here is derived from an EMBL/GenBank/DDBJ whole genome shotgun (WGS) entry which is preliminary data.</text>
</comment>
<feature type="region of interest" description="Disordered" evidence="1">
    <location>
        <begin position="76"/>
        <end position="125"/>
    </location>
</feature>
<dbReference type="Proteomes" id="UP001530315">
    <property type="component" value="Unassembled WGS sequence"/>
</dbReference>
<feature type="compositionally biased region" description="Low complexity" evidence="1">
    <location>
        <begin position="79"/>
        <end position="97"/>
    </location>
</feature>
<protein>
    <submittedName>
        <fullName evidence="2">Uncharacterized protein</fullName>
    </submittedName>
</protein>
<reference evidence="2 3" key="1">
    <citation type="submission" date="2024-10" db="EMBL/GenBank/DDBJ databases">
        <title>Updated reference genomes for cyclostephanoid diatoms.</title>
        <authorList>
            <person name="Roberts W.R."/>
            <person name="Alverson A.J."/>
        </authorList>
    </citation>
    <scope>NUCLEOTIDE SEQUENCE [LARGE SCALE GENOMIC DNA]</scope>
    <source>
        <strain evidence="2 3">AJA276-08</strain>
    </source>
</reference>
<dbReference type="EMBL" id="JALLAZ020000722">
    <property type="protein sequence ID" value="KAL3788568.1"/>
    <property type="molecule type" value="Genomic_DNA"/>
</dbReference>
<dbReference type="AlphaFoldDB" id="A0ABD3PLK2"/>